<keyword evidence="3 6" id="KW-0175">Coiled coil</keyword>
<feature type="domain" description="Leucine zipper with capping helix" evidence="8">
    <location>
        <begin position="153"/>
        <end position="202"/>
    </location>
</feature>
<keyword evidence="10" id="KW-1185">Reference proteome</keyword>
<gene>
    <name evidence="9" type="ORF">BD324DRAFT_632250</name>
</gene>
<dbReference type="OrthoDB" id="273345at2759"/>
<comment type="caution">
    <text evidence="9">The sequence shown here is derived from an EMBL/GenBank/DDBJ whole genome shotgun (WGS) entry which is preliminary data.</text>
</comment>
<dbReference type="GO" id="GO:0003690">
    <property type="term" value="F:double-stranded DNA binding"/>
    <property type="evidence" value="ECO:0007669"/>
    <property type="project" value="InterPro"/>
</dbReference>
<proteinExistence type="inferred from homology"/>
<dbReference type="InterPro" id="IPR005647">
    <property type="entry name" value="Mnd1"/>
</dbReference>
<dbReference type="Pfam" id="PF03962">
    <property type="entry name" value="Mnd1"/>
    <property type="match status" value="1"/>
</dbReference>
<evidence type="ECO:0000256" key="1">
    <source>
        <dbReference type="ARBA" id="ARBA00004123"/>
    </source>
</evidence>
<dbReference type="STRING" id="4999.A0A1Y1UBB4"/>
<dbReference type="Pfam" id="PF18517">
    <property type="entry name" value="LZ3wCH"/>
    <property type="match status" value="1"/>
</dbReference>
<accession>A0A1Y1UBB4</accession>
<dbReference type="EMBL" id="NBSH01000011">
    <property type="protein sequence ID" value="ORX35302.1"/>
    <property type="molecule type" value="Genomic_DNA"/>
</dbReference>
<evidence type="ECO:0000313" key="10">
    <source>
        <dbReference type="Proteomes" id="UP000193218"/>
    </source>
</evidence>
<comment type="function">
    <text evidence="5">Required for proper homologous chromosome pairing and efficient cross-over and intragenic recombination during meiosis.</text>
</comment>
<dbReference type="InterPro" id="IPR040453">
    <property type="entry name" value="Mnd1_HTH"/>
</dbReference>
<organism evidence="9 10">
    <name type="scientific">Kockovaella imperatae</name>
    <dbReference type="NCBI Taxonomy" id="4999"/>
    <lineage>
        <taxon>Eukaryota</taxon>
        <taxon>Fungi</taxon>
        <taxon>Dikarya</taxon>
        <taxon>Basidiomycota</taxon>
        <taxon>Agaricomycotina</taxon>
        <taxon>Tremellomycetes</taxon>
        <taxon>Tremellales</taxon>
        <taxon>Cuniculitremaceae</taxon>
        <taxon>Kockovaella</taxon>
    </lineage>
</organism>
<dbReference type="FunCoup" id="A0A1Y1UBB4">
    <property type="interactions" value="73"/>
</dbReference>
<comment type="subcellular location">
    <subcellularLocation>
        <location evidence="1 5">Nucleus</location>
    </subcellularLocation>
</comment>
<dbReference type="RefSeq" id="XP_021869492.1">
    <property type="nucleotide sequence ID" value="XM_022016502.1"/>
</dbReference>
<dbReference type="AlphaFoldDB" id="A0A1Y1UBB4"/>
<dbReference type="GO" id="GO:0005634">
    <property type="term" value="C:nucleus"/>
    <property type="evidence" value="ECO:0007669"/>
    <property type="project" value="UniProtKB-SubCell"/>
</dbReference>
<comment type="similarity">
    <text evidence="2 5">Belongs to the MND1 family.</text>
</comment>
<evidence type="ECO:0000259" key="7">
    <source>
        <dbReference type="Pfam" id="PF03962"/>
    </source>
</evidence>
<evidence type="ECO:0000256" key="4">
    <source>
        <dbReference type="ARBA" id="ARBA00023242"/>
    </source>
</evidence>
<dbReference type="GeneID" id="33558311"/>
<evidence type="ECO:0000313" key="9">
    <source>
        <dbReference type="EMBL" id="ORX35302.1"/>
    </source>
</evidence>
<dbReference type="PIRSF" id="PIRSF026991">
    <property type="entry name" value="Mnd1"/>
    <property type="match status" value="1"/>
</dbReference>
<reference evidence="9 10" key="1">
    <citation type="submission" date="2017-03" db="EMBL/GenBank/DDBJ databases">
        <title>Widespread Adenine N6-methylation of Active Genes in Fungi.</title>
        <authorList>
            <consortium name="DOE Joint Genome Institute"/>
            <person name="Mondo S.J."/>
            <person name="Dannebaum R.O."/>
            <person name="Kuo R.C."/>
            <person name="Louie K.B."/>
            <person name="Bewick A.J."/>
            <person name="Labutti K."/>
            <person name="Haridas S."/>
            <person name="Kuo A."/>
            <person name="Salamov A."/>
            <person name="Ahrendt S.R."/>
            <person name="Lau R."/>
            <person name="Bowen B.P."/>
            <person name="Lipzen A."/>
            <person name="Sullivan W."/>
            <person name="Andreopoulos W.B."/>
            <person name="Clum A."/>
            <person name="Lindquist E."/>
            <person name="Daum C."/>
            <person name="Northen T.R."/>
            <person name="Ramamoorthy G."/>
            <person name="Schmitz R.J."/>
            <person name="Gryganskyi A."/>
            <person name="Culley D."/>
            <person name="Magnuson J."/>
            <person name="James T.Y."/>
            <person name="O'Malley M.A."/>
            <person name="Stajich J.E."/>
            <person name="Spatafora J.W."/>
            <person name="Visel A."/>
            <person name="Grigoriev I.V."/>
        </authorList>
    </citation>
    <scope>NUCLEOTIDE SEQUENCE [LARGE SCALE GENOMIC DNA]</scope>
    <source>
        <strain evidence="9 10">NRRL Y-17943</strain>
    </source>
</reference>
<feature type="domain" description="Mnd1 HTH" evidence="7">
    <location>
        <begin position="17"/>
        <end position="76"/>
    </location>
</feature>
<dbReference type="InterPro" id="IPR040661">
    <property type="entry name" value="LZ3wCH"/>
</dbReference>
<feature type="coiled-coil region" evidence="6">
    <location>
        <begin position="87"/>
        <end position="148"/>
    </location>
</feature>
<dbReference type="Proteomes" id="UP000193218">
    <property type="component" value="Unassembled WGS sequence"/>
</dbReference>
<evidence type="ECO:0000256" key="2">
    <source>
        <dbReference type="ARBA" id="ARBA00005981"/>
    </source>
</evidence>
<evidence type="ECO:0000259" key="8">
    <source>
        <dbReference type="Pfam" id="PF18517"/>
    </source>
</evidence>
<evidence type="ECO:0000256" key="3">
    <source>
        <dbReference type="ARBA" id="ARBA00023054"/>
    </source>
</evidence>
<keyword evidence="4 5" id="KW-0539">Nucleus</keyword>
<protein>
    <recommendedName>
        <fullName evidence="5">Meiotic nuclear division protein 1</fullName>
    </recommendedName>
</protein>
<evidence type="ECO:0000256" key="5">
    <source>
        <dbReference type="PIRNR" id="PIRNR026991"/>
    </source>
</evidence>
<dbReference type="GO" id="GO:0007131">
    <property type="term" value="P:reciprocal meiotic recombination"/>
    <property type="evidence" value="ECO:0007669"/>
    <property type="project" value="InterPro"/>
</dbReference>
<sequence length="206" mass="23061">MSTSKRGLSRDEKKAKMLELFHENSEFFTLKELEKIAPKQKGIVQQTVKEILEELVSDNEVVAEKIGTSNYFWSFPSAAGATKQAALAKAQRELEEVTSKIAEVNAGLKAAEKDREDTPERRKLLSTLSDLQAENKTLKDELAAFGAADPARHERKMQAVEVCKEAALRWTDNTIVLLQYAAGLGVEPDTIRQELGITEEWEDLQI</sequence>
<name>A0A1Y1UBB4_9TREE</name>
<dbReference type="InParanoid" id="A0A1Y1UBB4"/>
<evidence type="ECO:0000256" key="6">
    <source>
        <dbReference type="SAM" id="Coils"/>
    </source>
</evidence>